<dbReference type="EMBL" id="JAMFLZ010000003">
    <property type="protein sequence ID" value="MCL6295094.1"/>
    <property type="molecule type" value="Genomic_DNA"/>
</dbReference>
<name>A0ABT0QDM0_9FLAO</name>
<reference evidence="1" key="1">
    <citation type="submission" date="2022-05" db="EMBL/GenBank/DDBJ databases">
        <authorList>
            <person name="Park J.-S."/>
        </authorList>
    </citation>
    <scope>NUCLEOTIDE SEQUENCE</scope>
    <source>
        <strain evidence="1">2012CJ34-3</strain>
    </source>
</reference>
<sequence length="361" mass="40615">MMYTCYKKIVLLVFLMVGFSMYSQETLTKKIEKTFEMTNAGELHLNNKYGNIIVNGWEQNSMKLTINIKVTNKKKDKAKDILDRIDTDIKEAGNFISIASEISDKNKSLFSRYFNKVNPFDLDKSNVEINYTIYMPINAEIELTNKFGDVILENWTGKLKANLQHGDLWINEAITNANIDIKFGKLRAKSITYGSISLKNGNASIEESKDLLLKTSGSTIEIGNVADLELVSSKDEILIEQVGVIHGELMFSNAQISKVNSNIDLIMRVAELRVSKVNQPDAVVTINQESSDINLNISDLEFKLDATLEQGLLRLPKTFSNINTTMIDKGKRIRKVNATYGKMNLGVFTFTGKKGIITLKE</sequence>
<protein>
    <recommendedName>
        <fullName evidence="3">Adhesin domain-containing protein</fullName>
    </recommendedName>
</protein>
<evidence type="ECO:0008006" key="3">
    <source>
        <dbReference type="Google" id="ProtNLM"/>
    </source>
</evidence>
<dbReference type="Proteomes" id="UP001165381">
    <property type="component" value="Unassembled WGS sequence"/>
</dbReference>
<proteinExistence type="predicted"/>
<gene>
    <name evidence="1" type="ORF">M3P09_08820</name>
</gene>
<evidence type="ECO:0000313" key="2">
    <source>
        <dbReference type="Proteomes" id="UP001165381"/>
    </source>
</evidence>
<dbReference type="RefSeq" id="WP_249972844.1">
    <property type="nucleotide sequence ID" value="NZ_JAMFLZ010000003.1"/>
</dbReference>
<keyword evidence="2" id="KW-1185">Reference proteome</keyword>
<accession>A0ABT0QDM0</accession>
<evidence type="ECO:0000313" key="1">
    <source>
        <dbReference type="EMBL" id="MCL6295094.1"/>
    </source>
</evidence>
<organism evidence="1 2">
    <name type="scientific">Jejuia spongiicola</name>
    <dbReference type="NCBI Taxonomy" id="2942207"/>
    <lineage>
        <taxon>Bacteria</taxon>
        <taxon>Pseudomonadati</taxon>
        <taxon>Bacteroidota</taxon>
        <taxon>Flavobacteriia</taxon>
        <taxon>Flavobacteriales</taxon>
        <taxon>Flavobacteriaceae</taxon>
        <taxon>Jejuia</taxon>
    </lineage>
</organism>
<comment type="caution">
    <text evidence="1">The sequence shown here is derived from an EMBL/GenBank/DDBJ whole genome shotgun (WGS) entry which is preliminary data.</text>
</comment>